<dbReference type="Proteomes" id="UP000238220">
    <property type="component" value="Unassembled WGS sequence"/>
</dbReference>
<dbReference type="EMBL" id="PSNW01000008">
    <property type="protein sequence ID" value="PPE73141.1"/>
    <property type="molecule type" value="Genomic_DNA"/>
</dbReference>
<reference evidence="2 3" key="1">
    <citation type="submission" date="2018-02" db="EMBL/GenBank/DDBJ databases">
        <title>Genome sequencing of Solimonas sp. HR-BB.</title>
        <authorList>
            <person name="Lee Y."/>
            <person name="Jeon C.O."/>
        </authorList>
    </citation>
    <scope>NUCLEOTIDE SEQUENCE [LARGE SCALE GENOMIC DNA]</scope>
    <source>
        <strain evidence="2 3">HR-BB</strain>
    </source>
</reference>
<gene>
    <name evidence="2" type="ORF">C3942_15080</name>
</gene>
<proteinExistence type="predicted"/>
<feature type="signal peptide" evidence="1">
    <location>
        <begin position="1"/>
        <end position="29"/>
    </location>
</feature>
<dbReference type="OrthoDB" id="9771991at2"/>
<dbReference type="InterPro" id="IPR023614">
    <property type="entry name" value="Porin_dom_sf"/>
</dbReference>
<evidence type="ECO:0000256" key="1">
    <source>
        <dbReference type="SAM" id="SignalP"/>
    </source>
</evidence>
<dbReference type="Pfam" id="PF07396">
    <property type="entry name" value="Porin_O_P"/>
    <property type="match status" value="1"/>
</dbReference>
<protein>
    <submittedName>
        <fullName evidence="2">Porin</fullName>
    </submittedName>
</protein>
<dbReference type="AlphaFoldDB" id="A0A2S5TDS8"/>
<dbReference type="Gene3D" id="2.40.160.10">
    <property type="entry name" value="Porin"/>
    <property type="match status" value="1"/>
</dbReference>
<sequence length="391" mass="43412">MSKHSKHPQLHAVAAAAAAWFGVAVPAQAGPVINFGENNESFLQIGYALQVWAENRSYTSATNDASLNDTYLRRNRLTFSGQYSDLIGYYAQIEAASDSRGGDDDREVYFRDAYLTFDFRDEARLIVGRFKNTFSRENLEACLEPLTLDRSDLSYTPFGGTRDTGVALWGNLADAKFQYRIAVMDGREGDELPQDAPRVTARVHWSTLDPESDYGYRGTYLGTRKVFTIGAAYDYQAKAAYADYEALQDPKDYKAWTVDAFAEYPFGSGTYTLAGAYFNYSLGDAINQAPDPALPANTELEGFYVKAGYLLPGKVGPGRLQFFARHNGAEYQLAGGALDRRVNAAGFNYYFNGQQLKLTLEHQRADYANPSATNPALQDNHQTILGLQFIL</sequence>
<name>A0A2S5TDS8_9GAMM</name>
<comment type="caution">
    <text evidence="2">The sequence shown here is derived from an EMBL/GenBank/DDBJ whole genome shotgun (WGS) entry which is preliminary data.</text>
</comment>
<accession>A0A2S5TDS8</accession>
<evidence type="ECO:0000313" key="2">
    <source>
        <dbReference type="EMBL" id="PPE73141.1"/>
    </source>
</evidence>
<dbReference type="NCBIfam" id="NF040900">
    <property type="entry name" value="porin_ExtI"/>
    <property type="match status" value="1"/>
</dbReference>
<dbReference type="InterPro" id="IPR010870">
    <property type="entry name" value="Porin_O/P"/>
</dbReference>
<keyword evidence="3" id="KW-1185">Reference proteome</keyword>
<dbReference type="SUPFAM" id="SSF56935">
    <property type="entry name" value="Porins"/>
    <property type="match status" value="1"/>
</dbReference>
<keyword evidence="1" id="KW-0732">Signal</keyword>
<evidence type="ECO:0000313" key="3">
    <source>
        <dbReference type="Proteomes" id="UP000238220"/>
    </source>
</evidence>
<organism evidence="2 3">
    <name type="scientific">Solimonas fluminis</name>
    <dbReference type="NCBI Taxonomy" id="2086571"/>
    <lineage>
        <taxon>Bacteria</taxon>
        <taxon>Pseudomonadati</taxon>
        <taxon>Pseudomonadota</taxon>
        <taxon>Gammaproteobacteria</taxon>
        <taxon>Nevskiales</taxon>
        <taxon>Nevskiaceae</taxon>
        <taxon>Solimonas</taxon>
    </lineage>
</organism>
<feature type="chain" id="PRO_5015467810" evidence="1">
    <location>
        <begin position="30"/>
        <end position="391"/>
    </location>
</feature>
<dbReference type="RefSeq" id="WP_104231180.1">
    <property type="nucleotide sequence ID" value="NZ_PSNW01000008.1"/>
</dbReference>